<dbReference type="GO" id="GO:0003677">
    <property type="term" value="F:DNA binding"/>
    <property type="evidence" value="ECO:0007669"/>
    <property type="project" value="UniProtKB-UniRule"/>
</dbReference>
<dbReference type="OrthoDB" id="2373640at2"/>
<comment type="caution">
    <text evidence="5">The sequence shown here is derived from an EMBL/GenBank/DDBJ whole genome shotgun (WGS) entry which is preliminary data.</text>
</comment>
<evidence type="ECO:0000313" key="6">
    <source>
        <dbReference type="Proteomes" id="UP000028875"/>
    </source>
</evidence>
<dbReference type="Gene3D" id="1.10.357.10">
    <property type="entry name" value="Tetracycline Repressor, domain 2"/>
    <property type="match status" value="1"/>
</dbReference>
<evidence type="ECO:0000256" key="3">
    <source>
        <dbReference type="PROSITE-ProRule" id="PRU00335"/>
    </source>
</evidence>
<accession>A0A024Q6I9</accession>
<keyword evidence="2 3" id="KW-0238">DNA-binding</keyword>
<dbReference type="InterPro" id="IPR036271">
    <property type="entry name" value="Tet_transcr_reg_TetR-rel_C_sf"/>
</dbReference>
<dbReference type="PANTHER" id="PTHR43479">
    <property type="entry name" value="ACREF/ENVCD OPERON REPRESSOR-RELATED"/>
    <property type="match status" value="1"/>
</dbReference>
<evidence type="ECO:0000313" key="5">
    <source>
        <dbReference type="EMBL" id="CDQ38089.1"/>
    </source>
</evidence>
<dbReference type="Pfam" id="PF00440">
    <property type="entry name" value="TetR_N"/>
    <property type="match status" value="1"/>
</dbReference>
<evidence type="ECO:0000256" key="1">
    <source>
        <dbReference type="ARBA" id="ARBA00022491"/>
    </source>
</evidence>
<organism evidence="5 6">
    <name type="scientific">Virgibacillus massiliensis</name>
    <dbReference type="NCBI Taxonomy" id="1462526"/>
    <lineage>
        <taxon>Bacteria</taxon>
        <taxon>Bacillati</taxon>
        <taxon>Bacillota</taxon>
        <taxon>Bacilli</taxon>
        <taxon>Bacillales</taxon>
        <taxon>Bacillaceae</taxon>
        <taxon>Virgibacillus</taxon>
    </lineage>
</organism>
<name>A0A024Q6I9_9BACI</name>
<protein>
    <submittedName>
        <fullName evidence="5">HTH-type transcriptional repressor KstR2</fullName>
    </submittedName>
</protein>
<dbReference type="PANTHER" id="PTHR43479:SF11">
    <property type="entry name" value="ACREF_ENVCD OPERON REPRESSOR-RELATED"/>
    <property type="match status" value="1"/>
</dbReference>
<reference evidence="6" key="2">
    <citation type="submission" date="2014-05" db="EMBL/GenBank/DDBJ databases">
        <title>Draft genome sequence of Virgibacillus massiliensis Vm-5.</title>
        <authorList>
            <person name="Khelaifia S."/>
            <person name="Croce O."/>
            <person name="Lagier J.C."/>
            <person name="Raoult D."/>
        </authorList>
    </citation>
    <scope>NUCLEOTIDE SEQUENCE [LARGE SCALE GENOMIC DNA]</scope>
    <source>
        <strain evidence="6">Vm-5</strain>
    </source>
</reference>
<dbReference type="SUPFAM" id="SSF46689">
    <property type="entry name" value="Homeodomain-like"/>
    <property type="match status" value="1"/>
</dbReference>
<dbReference type="RefSeq" id="WP_021290037.1">
    <property type="nucleotide sequence ID" value="NZ_BNER01000001.1"/>
</dbReference>
<evidence type="ECO:0000256" key="2">
    <source>
        <dbReference type="ARBA" id="ARBA00023125"/>
    </source>
</evidence>
<reference evidence="5 6" key="1">
    <citation type="submission" date="2014-03" db="EMBL/GenBank/DDBJ databases">
        <authorList>
            <person name="Urmite Genomes U."/>
        </authorList>
    </citation>
    <scope>NUCLEOTIDE SEQUENCE [LARGE SCALE GENOMIC DNA]</scope>
    <source>
        <strain evidence="5 6">Vm-5</strain>
    </source>
</reference>
<keyword evidence="1" id="KW-0678">Repressor</keyword>
<dbReference type="PRINTS" id="PR00455">
    <property type="entry name" value="HTHTETR"/>
</dbReference>
<sequence>MAPLNEDQLTQIRIERKNQIMKAALKVFAENGIRLTKVGMIAKEAGISHGLLYHYFHSKDEVLFHSLEWAMEGTDELFREIHTLSLSPLEKIKYFTKVAFTEGNSDIFRVIQHITRSNDNISNSTEQLIEKVGKDYYEQLLPLIKQAQIDGDIIPHDPDELLNLYLTVVSGIIVEDITWIQTDLGSKVDLILRMFTTR</sequence>
<keyword evidence="6" id="KW-1185">Reference proteome</keyword>
<dbReference type="EMBL" id="CCDP010000001">
    <property type="protein sequence ID" value="CDQ38089.1"/>
    <property type="molecule type" value="Genomic_DNA"/>
</dbReference>
<dbReference type="InterPro" id="IPR009057">
    <property type="entry name" value="Homeodomain-like_sf"/>
</dbReference>
<gene>
    <name evidence="5" type="primary">kstR2_1</name>
    <name evidence="5" type="ORF">BN990_00356</name>
</gene>
<dbReference type="eggNOG" id="COG1309">
    <property type="taxonomic scope" value="Bacteria"/>
</dbReference>
<evidence type="ECO:0000259" key="4">
    <source>
        <dbReference type="PROSITE" id="PS50977"/>
    </source>
</evidence>
<proteinExistence type="predicted"/>
<dbReference type="AlphaFoldDB" id="A0A024Q6I9"/>
<dbReference type="InterPro" id="IPR001647">
    <property type="entry name" value="HTH_TetR"/>
</dbReference>
<feature type="domain" description="HTH tetR-type" evidence="4">
    <location>
        <begin position="14"/>
        <end position="74"/>
    </location>
</feature>
<dbReference type="InterPro" id="IPR050624">
    <property type="entry name" value="HTH-type_Tx_Regulator"/>
</dbReference>
<dbReference type="SUPFAM" id="SSF48498">
    <property type="entry name" value="Tetracyclin repressor-like, C-terminal domain"/>
    <property type="match status" value="1"/>
</dbReference>
<dbReference type="STRING" id="1462526.BN990_00356"/>
<dbReference type="PROSITE" id="PS50977">
    <property type="entry name" value="HTH_TETR_2"/>
    <property type="match status" value="1"/>
</dbReference>
<feature type="DNA-binding region" description="H-T-H motif" evidence="3">
    <location>
        <begin position="37"/>
        <end position="56"/>
    </location>
</feature>
<dbReference type="Proteomes" id="UP000028875">
    <property type="component" value="Unassembled WGS sequence"/>
</dbReference>